<proteinExistence type="predicted"/>
<reference evidence="4" key="2">
    <citation type="submission" date="2021-03" db="UniProtKB">
        <authorList>
            <consortium name="EnsemblPlants"/>
        </authorList>
    </citation>
    <scope>IDENTIFICATION</scope>
</reference>
<dbReference type="Pfam" id="PF05699">
    <property type="entry name" value="Dimer_Tnp_hAT"/>
    <property type="match status" value="1"/>
</dbReference>
<dbReference type="GeneID" id="115710370"/>
<dbReference type="OMA" id="CECEILL"/>
<accession>A0A803NHF1</accession>
<dbReference type="PANTHER" id="PTHR46481:SF8">
    <property type="entry name" value="ZINC FINGER BED DOMAIN-CONTAINING PROTEIN RICESLEEPER 1-LIKE"/>
    <property type="match status" value="1"/>
</dbReference>
<dbReference type="RefSeq" id="XP_030494603.1">
    <property type="nucleotide sequence ID" value="XM_030638743.2"/>
</dbReference>
<dbReference type="Gramene" id="evm.model.01.1513">
    <property type="protein sequence ID" value="cds.evm.model.01.1513"/>
    <property type="gene ID" value="evm.TU.01.1513"/>
</dbReference>
<dbReference type="Pfam" id="PF14372">
    <property type="entry name" value="hAT-like_RNase-H"/>
    <property type="match status" value="1"/>
</dbReference>
<name>A0A803NHF1_CANSA</name>
<evidence type="ECO:0000313" key="5">
    <source>
        <dbReference type="Proteomes" id="UP000596661"/>
    </source>
</evidence>
<evidence type="ECO:0000313" key="4">
    <source>
        <dbReference type="EnsemblPlants" id="cds.evm.model.01.1513"/>
    </source>
</evidence>
<evidence type="ECO:0000256" key="1">
    <source>
        <dbReference type="ARBA" id="ARBA00023125"/>
    </source>
</evidence>
<sequence>MNTKDTANEQPGADVATLLNDCADDSAEPKKVSKRKACRSLSSVSTKISKLHGDPNDFGDNVELCGMDNPCGSENIREAIAKMLIGNELNLECVESERLKHFCRILEPRFKVPSPVNVQDDCLNLYLKEKNKLKDVLIESTQSVCLSITTLTSKQKLSYMGLAAHYVDSDWELQKRILKFCQVPNHKVETIGKTVDKSLIEWNIRKIFTVTVNNASSTDGVVAYLSNRVTPILKPEFMQMRYCSDIPVLIVKDGLKYYHESISRIRNAIRYVTSSSARFKKFKTCIEHEKIISENFVFLDVPNSWESTCLMLNVAVAFEKAFERLGNEDTQFREFVDGERAPSDTDWKIARACINLKKLYDSSLVLFEDYYVTLNLVVVQVAWISKRLKSWCNSKDLHLKNMAYNLRKKCEKHWKNMINHVNPLLFVAVLLDPRYLEKGLKNMSLLICDDELLADELTKKARKTLENLYEHYTMLYSTSNGEKDMKNIDYDKLNSFEHFMLGEDQKITELERYLSQFRHPSYNDFNILIWWKVHSFCECEILLRIVRDVFAIPVSFTFSETDCCSSDMILDLSNNTLLSSKTIETLICAKNWLDPLA</sequence>
<gene>
    <name evidence="4" type="primary">LOC115710370</name>
</gene>
<dbReference type="InterPro" id="IPR012337">
    <property type="entry name" value="RNaseH-like_sf"/>
</dbReference>
<dbReference type="OrthoDB" id="1718237at2759"/>
<keyword evidence="5" id="KW-1185">Reference proteome</keyword>
<reference evidence="4" key="1">
    <citation type="submission" date="2018-11" db="EMBL/GenBank/DDBJ databases">
        <authorList>
            <person name="Grassa J C."/>
        </authorList>
    </citation>
    <scope>NUCLEOTIDE SEQUENCE [LARGE SCALE GENOMIC DNA]</scope>
</reference>
<dbReference type="PANTHER" id="PTHR46481">
    <property type="entry name" value="ZINC FINGER BED DOMAIN-CONTAINING PROTEIN 4"/>
    <property type="match status" value="1"/>
</dbReference>
<evidence type="ECO:0000259" key="3">
    <source>
        <dbReference type="Pfam" id="PF14372"/>
    </source>
</evidence>
<dbReference type="EnsemblPlants" id="evm.model.01.1513">
    <property type="protein sequence ID" value="cds.evm.model.01.1513"/>
    <property type="gene ID" value="evm.TU.01.1513"/>
</dbReference>
<dbReference type="InterPro" id="IPR052035">
    <property type="entry name" value="ZnF_BED_domain_contain"/>
</dbReference>
<evidence type="ECO:0008006" key="6">
    <source>
        <dbReference type="Google" id="ProtNLM"/>
    </source>
</evidence>
<organism evidence="4 5">
    <name type="scientific">Cannabis sativa</name>
    <name type="common">Hemp</name>
    <name type="synonym">Marijuana</name>
    <dbReference type="NCBI Taxonomy" id="3483"/>
    <lineage>
        <taxon>Eukaryota</taxon>
        <taxon>Viridiplantae</taxon>
        <taxon>Streptophyta</taxon>
        <taxon>Embryophyta</taxon>
        <taxon>Tracheophyta</taxon>
        <taxon>Spermatophyta</taxon>
        <taxon>Magnoliopsida</taxon>
        <taxon>eudicotyledons</taxon>
        <taxon>Gunneridae</taxon>
        <taxon>Pentapetalae</taxon>
        <taxon>rosids</taxon>
        <taxon>fabids</taxon>
        <taxon>Rosales</taxon>
        <taxon>Cannabaceae</taxon>
        <taxon>Cannabis</taxon>
    </lineage>
</organism>
<dbReference type="GO" id="GO:0046983">
    <property type="term" value="F:protein dimerization activity"/>
    <property type="evidence" value="ECO:0007669"/>
    <property type="project" value="InterPro"/>
</dbReference>
<dbReference type="AlphaFoldDB" id="A0A803NHF1"/>
<dbReference type="SUPFAM" id="SSF53098">
    <property type="entry name" value="Ribonuclease H-like"/>
    <property type="match status" value="1"/>
</dbReference>
<dbReference type="KEGG" id="csav:115710370"/>
<feature type="domain" description="HAT C-terminal dimerisation" evidence="2">
    <location>
        <begin position="509"/>
        <end position="593"/>
    </location>
</feature>
<protein>
    <recommendedName>
        <fullName evidence="6">Transposase</fullName>
    </recommendedName>
</protein>
<dbReference type="InterPro" id="IPR025525">
    <property type="entry name" value="hAT-like_transposase_RNase-H"/>
</dbReference>
<keyword evidence="1" id="KW-0238">DNA-binding</keyword>
<dbReference type="Proteomes" id="UP000596661">
    <property type="component" value="Chromosome 1"/>
</dbReference>
<dbReference type="InterPro" id="IPR008906">
    <property type="entry name" value="HATC_C_dom"/>
</dbReference>
<dbReference type="GO" id="GO:0003677">
    <property type="term" value="F:DNA binding"/>
    <property type="evidence" value="ECO:0007669"/>
    <property type="project" value="UniProtKB-KW"/>
</dbReference>
<evidence type="ECO:0000259" key="2">
    <source>
        <dbReference type="Pfam" id="PF05699"/>
    </source>
</evidence>
<feature type="domain" description="hAT-like transposase RNase-H fold" evidence="3">
    <location>
        <begin position="370"/>
        <end position="472"/>
    </location>
</feature>
<dbReference type="EMBL" id="UZAU01000032">
    <property type="status" value="NOT_ANNOTATED_CDS"/>
    <property type="molecule type" value="Genomic_DNA"/>
</dbReference>